<evidence type="ECO:0000256" key="8">
    <source>
        <dbReference type="ARBA" id="ARBA00038435"/>
    </source>
</evidence>
<evidence type="ECO:0000313" key="11">
    <source>
        <dbReference type="EMBL" id="MBF8437012.1"/>
    </source>
</evidence>
<reference evidence="11" key="1">
    <citation type="submission" date="2020-11" db="EMBL/GenBank/DDBJ databases">
        <title>Halonatronomonas betainensis gen. nov., sp. nov. a novel haloalkaliphilic representative of the family Halanaerobiacae capable of betaine degradation.</title>
        <authorList>
            <person name="Boltyanskaya Y."/>
            <person name="Kevbrin V."/>
            <person name="Detkova E."/>
            <person name="Grouzdev D.S."/>
            <person name="Koziaeva V."/>
            <person name="Zhilina T."/>
        </authorList>
    </citation>
    <scope>NUCLEOTIDE SEQUENCE</scope>
    <source>
        <strain evidence="11">Z-7014</strain>
    </source>
</reference>
<dbReference type="InterPro" id="IPR018461">
    <property type="entry name" value="Na/H_Antiport_NhaC-like_C"/>
</dbReference>
<keyword evidence="5 9" id="KW-0812">Transmembrane</keyword>
<evidence type="ECO:0000256" key="2">
    <source>
        <dbReference type="ARBA" id="ARBA00022448"/>
    </source>
</evidence>
<dbReference type="Proteomes" id="UP000621436">
    <property type="component" value="Unassembled WGS sequence"/>
</dbReference>
<proteinExistence type="inferred from homology"/>
<feature type="transmembrane region" description="Helical" evidence="9">
    <location>
        <begin position="316"/>
        <end position="343"/>
    </location>
</feature>
<evidence type="ECO:0000313" key="12">
    <source>
        <dbReference type="Proteomes" id="UP000621436"/>
    </source>
</evidence>
<feature type="transmembrane region" description="Helical" evidence="9">
    <location>
        <begin position="111"/>
        <end position="131"/>
    </location>
</feature>
<dbReference type="GO" id="GO:0005886">
    <property type="term" value="C:plasma membrane"/>
    <property type="evidence" value="ECO:0007669"/>
    <property type="project" value="UniProtKB-SubCell"/>
</dbReference>
<sequence length="474" mass="50146">MEYDELPRMPTMTEAMIPILFLIVALSLSIIVLEIDPHIPIVLSAAFAALVAVRMGVKWNVIEEGIFSGIRTGLQAIIILMIVGMLIGSWIQSGIVPTMIYYGLQILSPQIFLVAAAIMTAIVALFVGSSWSTAGTIGVALVGIGGGLGISPGLVGGAIISGAYLGDKISPLSDTTNLAPGAAGNTNVFEHIRHMLLVTVPAFVITLVLYAIIGMQFAGQELDVGAIEEITMTLSENFWISPVLMVVPLLVIVMIIFKVPPIPALIGGAVIGGITAMITQGAGLGAVLDTMHYGYFIETGVEHVDELLNAGGLDGMMWTISLILAALSLGGILENCGFLAVILENILKKAKTYGQISLVTHITAIFVNLVAADQYLAIILPARMFSHAYKDIGAHPKNLSRIAESSGTVTSPLIPWNTCGAFMYGVLGINPLVYAPFAFFNWLTPLISIAYGYLGIGFAEWTEEDEKAAAEGAD</sequence>
<evidence type="ECO:0000256" key="7">
    <source>
        <dbReference type="ARBA" id="ARBA00023136"/>
    </source>
</evidence>
<feature type="transmembrane region" description="Helical" evidence="9">
    <location>
        <begin position="238"/>
        <end position="257"/>
    </location>
</feature>
<evidence type="ECO:0000256" key="4">
    <source>
        <dbReference type="ARBA" id="ARBA00022475"/>
    </source>
</evidence>
<keyword evidence="12" id="KW-1185">Reference proteome</keyword>
<organism evidence="11 12">
    <name type="scientific">Halonatronomonas betaini</name>
    <dbReference type="NCBI Taxonomy" id="2778430"/>
    <lineage>
        <taxon>Bacteria</taxon>
        <taxon>Bacillati</taxon>
        <taxon>Bacillota</taxon>
        <taxon>Clostridia</taxon>
        <taxon>Halanaerobiales</taxon>
        <taxon>Halarsenatibacteraceae</taxon>
        <taxon>Halonatronomonas</taxon>
    </lineage>
</organism>
<evidence type="ECO:0000256" key="9">
    <source>
        <dbReference type="SAM" id="Phobius"/>
    </source>
</evidence>
<keyword evidence="4" id="KW-1003">Cell membrane</keyword>
<keyword evidence="3" id="KW-0050">Antiport</keyword>
<feature type="domain" description="Na+/H+ antiporter NhaC-like C-terminal" evidence="10">
    <location>
        <begin position="162"/>
        <end position="456"/>
    </location>
</feature>
<comment type="caution">
    <text evidence="11">The sequence shown here is derived from an EMBL/GenBank/DDBJ whole genome shotgun (WGS) entry which is preliminary data.</text>
</comment>
<dbReference type="EMBL" id="JADPIE010000004">
    <property type="protein sequence ID" value="MBF8437012.1"/>
    <property type="molecule type" value="Genomic_DNA"/>
</dbReference>
<feature type="transmembrane region" description="Helical" evidence="9">
    <location>
        <begin position="40"/>
        <end position="57"/>
    </location>
</feature>
<dbReference type="InterPro" id="IPR052180">
    <property type="entry name" value="NhaC_Na-H+_Antiporter"/>
</dbReference>
<feature type="transmembrane region" description="Helical" evidence="9">
    <location>
        <begin position="15"/>
        <end position="33"/>
    </location>
</feature>
<dbReference type="GO" id="GO:0015297">
    <property type="term" value="F:antiporter activity"/>
    <property type="evidence" value="ECO:0007669"/>
    <property type="project" value="UniProtKB-KW"/>
</dbReference>
<keyword evidence="6 9" id="KW-1133">Transmembrane helix</keyword>
<feature type="transmembrane region" description="Helical" evidence="9">
    <location>
        <begin position="137"/>
        <end position="165"/>
    </location>
</feature>
<gene>
    <name evidence="11" type="primary">nhaC</name>
    <name evidence="11" type="ORF">I0Q91_07985</name>
</gene>
<evidence type="ECO:0000256" key="1">
    <source>
        <dbReference type="ARBA" id="ARBA00004651"/>
    </source>
</evidence>
<protein>
    <submittedName>
        <fullName evidence="11">Na+/H+ antiporter NhaC</fullName>
    </submittedName>
</protein>
<accession>A0A931AR78</accession>
<evidence type="ECO:0000256" key="5">
    <source>
        <dbReference type="ARBA" id="ARBA00022692"/>
    </source>
</evidence>
<name>A0A931AR78_9FIRM</name>
<dbReference type="InterPro" id="IPR004770">
    <property type="entry name" value="Na/H_antiport_NhaC"/>
</dbReference>
<dbReference type="NCBIfam" id="TIGR00931">
    <property type="entry name" value="antiport_nhaC"/>
    <property type="match status" value="1"/>
</dbReference>
<dbReference type="AlphaFoldDB" id="A0A931AR78"/>
<feature type="transmembrane region" description="Helical" evidence="9">
    <location>
        <begin position="355"/>
        <end position="380"/>
    </location>
</feature>
<feature type="transmembrane region" description="Helical" evidence="9">
    <location>
        <begin position="264"/>
        <end position="288"/>
    </location>
</feature>
<feature type="transmembrane region" description="Helical" evidence="9">
    <location>
        <begin position="432"/>
        <end position="454"/>
    </location>
</feature>
<evidence type="ECO:0000256" key="6">
    <source>
        <dbReference type="ARBA" id="ARBA00022989"/>
    </source>
</evidence>
<dbReference type="PANTHER" id="PTHR33451">
    <property type="entry name" value="MALATE-2H(+)/NA(+)-LACTATE ANTIPORTER"/>
    <property type="match status" value="1"/>
</dbReference>
<feature type="transmembrane region" description="Helical" evidence="9">
    <location>
        <begin position="77"/>
        <end position="104"/>
    </location>
</feature>
<dbReference type="PANTHER" id="PTHR33451:SF3">
    <property type="entry name" value="MALATE-2H(+)_NA(+)-LACTATE ANTIPORTER"/>
    <property type="match status" value="1"/>
</dbReference>
<evidence type="ECO:0000259" key="10">
    <source>
        <dbReference type="Pfam" id="PF03553"/>
    </source>
</evidence>
<dbReference type="Pfam" id="PF03553">
    <property type="entry name" value="Na_H_antiporter"/>
    <property type="match status" value="1"/>
</dbReference>
<evidence type="ECO:0000256" key="3">
    <source>
        <dbReference type="ARBA" id="ARBA00022449"/>
    </source>
</evidence>
<comment type="subcellular location">
    <subcellularLocation>
        <location evidence="1">Cell membrane</location>
        <topology evidence="1">Multi-pass membrane protein</topology>
    </subcellularLocation>
</comment>
<feature type="transmembrane region" description="Helical" evidence="9">
    <location>
        <begin position="195"/>
        <end position="218"/>
    </location>
</feature>
<comment type="similarity">
    <text evidence="8">Belongs to the NhaC Na(+)/H(+) (TC 2.A.35) antiporter family.</text>
</comment>
<keyword evidence="2" id="KW-0813">Transport</keyword>
<keyword evidence="7 9" id="KW-0472">Membrane</keyword>